<dbReference type="AlphaFoldDB" id="A0A8K0EUI5"/>
<feature type="compositionally biased region" description="Basic and acidic residues" evidence="1">
    <location>
        <begin position="75"/>
        <end position="87"/>
    </location>
</feature>
<feature type="compositionally biased region" description="Polar residues" evidence="1">
    <location>
        <begin position="88"/>
        <end position="97"/>
    </location>
</feature>
<sequence length="482" mass="55438">MDLDHINDHTEADSASDQSLVQYGTDRCAQLATLIQRGDLPLTPYVAQPVVYKVYNINNPVGIQIEIQGSSMSVDDTRKSPEQKQTDSQEMATQTGIPETRFTLVKPVPKPTSCKRLDIVSQQIIARMEELEEEGKWHNYDRFYRKACSYYVDDPDILIQIVFENVVAAYYRNDLKDGQQSILRGQELIFRTQNPLHHQGNMLYLKAALFRKEKKVMEAENALVLARQALEQMLVGRDTGEIWYNVAALFAQALNDECTESLTSDFKAQATEAFQLAKEHYRQGGDEDESCRNKLRRAHIRHAMFLLGCWSEVRPTNRSDDVTEDDLRQAVDSLDEVERNLWEGIPKRMRYYWYLARSDLFRYKNSIQRALEMAEEALRIAKESQFPSEVHFAEDRVKLLSKLVSGKPSLNNDDSKSNFKVHILDKEQDWFVRGVKEAICIRAHHPSLNRDGGRFRLPVAFDSLLTSSRLRLPGVQRSGSNI</sequence>
<evidence type="ECO:0000313" key="2">
    <source>
        <dbReference type="EMBL" id="CAH1266894.1"/>
    </source>
</evidence>
<gene>
    <name evidence="2" type="primary">Hypp3621</name>
    <name evidence="2" type="ORF">BLAG_LOCUS20410</name>
</gene>
<proteinExistence type="predicted"/>
<evidence type="ECO:0000256" key="1">
    <source>
        <dbReference type="SAM" id="MobiDB-lite"/>
    </source>
</evidence>
<accession>A0A8K0EUI5</accession>
<organism evidence="2 3">
    <name type="scientific">Branchiostoma lanceolatum</name>
    <name type="common">Common lancelet</name>
    <name type="synonym">Amphioxus lanceolatum</name>
    <dbReference type="NCBI Taxonomy" id="7740"/>
    <lineage>
        <taxon>Eukaryota</taxon>
        <taxon>Metazoa</taxon>
        <taxon>Chordata</taxon>
        <taxon>Cephalochordata</taxon>
        <taxon>Leptocardii</taxon>
        <taxon>Amphioxiformes</taxon>
        <taxon>Branchiostomatidae</taxon>
        <taxon>Branchiostoma</taxon>
    </lineage>
</organism>
<dbReference type="Proteomes" id="UP000838412">
    <property type="component" value="Chromosome 6"/>
</dbReference>
<name>A0A8K0EUI5_BRALA</name>
<dbReference type="OrthoDB" id="6099215at2759"/>
<reference evidence="2" key="1">
    <citation type="submission" date="2022-01" db="EMBL/GenBank/DDBJ databases">
        <authorList>
            <person name="Braso-Vives M."/>
        </authorList>
    </citation>
    <scope>NUCLEOTIDE SEQUENCE</scope>
</reference>
<dbReference type="EMBL" id="OV696691">
    <property type="protein sequence ID" value="CAH1266894.1"/>
    <property type="molecule type" value="Genomic_DNA"/>
</dbReference>
<feature type="region of interest" description="Disordered" evidence="1">
    <location>
        <begin position="71"/>
        <end position="98"/>
    </location>
</feature>
<keyword evidence="3" id="KW-1185">Reference proteome</keyword>
<evidence type="ECO:0000313" key="3">
    <source>
        <dbReference type="Proteomes" id="UP000838412"/>
    </source>
</evidence>
<protein>
    <submittedName>
        <fullName evidence="2">Hypp3621 protein</fullName>
    </submittedName>
</protein>